<proteinExistence type="inferred from homology"/>
<feature type="domain" description="Peptidase A1" evidence="7">
    <location>
        <begin position="88"/>
        <end position="464"/>
    </location>
</feature>
<organism evidence="8 9">
    <name type="scientific">Hevea brasiliensis</name>
    <name type="common">Para rubber tree</name>
    <name type="synonym">Siphonia brasiliensis</name>
    <dbReference type="NCBI Taxonomy" id="3981"/>
    <lineage>
        <taxon>Eukaryota</taxon>
        <taxon>Viridiplantae</taxon>
        <taxon>Streptophyta</taxon>
        <taxon>Embryophyta</taxon>
        <taxon>Tracheophyta</taxon>
        <taxon>Spermatophyta</taxon>
        <taxon>Magnoliopsida</taxon>
        <taxon>eudicotyledons</taxon>
        <taxon>Gunneridae</taxon>
        <taxon>Pentapetalae</taxon>
        <taxon>rosids</taxon>
        <taxon>fabids</taxon>
        <taxon>Malpighiales</taxon>
        <taxon>Euphorbiaceae</taxon>
        <taxon>Crotonoideae</taxon>
        <taxon>Micrandreae</taxon>
        <taxon>Hevea</taxon>
    </lineage>
</organism>
<evidence type="ECO:0000313" key="9">
    <source>
        <dbReference type="Proteomes" id="UP001174677"/>
    </source>
</evidence>
<dbReference type="Pfam" id="PF14543">
    <property type="entry name" value="TAXi_N"/>
    <property type="match status" value="1"/>
</dbReference>
<dbReference type="InterPro" id="IPR021109">
    <property type="entry name" value="Peptidase_aspartic_dom_sf"/>
</dbReference>
<feature type="chain" id="PRO_5045947154" description="Peptidase A1 domain-containing protein" evidence="6">
    <location>
        <begin position="30"/>
        <end position="469"/>
    </location>
</feature>
<feature type="signal peptide" evidence="6">
    <location>
        <begin position="1"/>
        <end position="29"/>
    </location>
</feature>
<evidence type="ECO:0000256" key="5">
    <source>
        <dbReference type="ARBA" id="ARBA00023180"/>
    </source>
</evidence>
<keyword evidence="6" id="KW-0732">Signal</keyword>
<dbReference type="InterPro" id="IPR032861">
    <property type="entry name" value="TAXi_N"/>
</dbReference>
<evidence type="ECO:0000256" key="6">
    <source>
        <dbReference type="SAM" id="SignalP"/>
    </source>
</evidence>
<dbReference type="InterPro" id="IPR034161">
    <property type="entry name" value="Pepsin-like_plant"/>
</dbReference>
<evidence type="ECO:0000256" key="4">
    <source>
        <dbReference type="ARBA" id="ARBA00022801"/>
    </source>
</evidence>
<evidence type="ECO:0000256" key="2">
    <source>
        <dbReference type="ARBA" id="ARBA00022670"/>
    </source>
</evidence>
<keyword evidence="4" id="KW-0378">Hydrolase</keyword>
<keyword evidence="5" id="KW-0325">Glycoprotein</keyword>
<evidence type="ECO:0000313" key="8">
    <source>
        <dbReference type="EMBL" id="KAJ9184556.1"/>
    </source>
</evidence>
<dbReference type="PROSITE" id="PS51767">
    <property type="entry name" value="PEPTIDASE_A1"/>
    <property type="match status" value="1"/>
</dbReference>
<accession>A0ABQ9MWN9</accession>
<dbReference type="InterPro" id="IPR032799">
    <property type="entry name" value="TAXi_C"/>
</dbReference>
<reference evidence="8" key="1">
    <citation type="journal article" date="2023" name="Plant Biotechnol. J.">
        <title>Chromosome-level wild Hevea brasiliensis genome provides new tools for genomic-assisted breeding and valuable loci to elevate rubber yield.</title>
        <authorList>
            <person name="Cheng H."/>
            <person name="Song X."/>
            <person name="Hu Y."/>
            <person name="Wu T."/>
            <person name="Yang Q."/>
            <person name="An Z."/>
            <person name="Feng S."/>
            <person name="Deng Z."/>
            <person name="Wu W."/>
            <person name="Zeng X."/>
            <person name="Tu M."/>
            <person name="Wang X."/>
            <person name="Huang H."/>
        </authorList>
    </citation>
    <scope>NUCLEOTIDE SEQUENCE</scope>
    <source>
        <strain evidence="8">MT/VB/25A 57/8</strain>
    </source>
</reference>
<dbReference type="Pfam" id="PF14541">
    <property type="entry name" value="TAXi_C"/>
    <property type="match status" value="1"/>
</dbReference>
<dbReference type="InterPro" id="IPR051708">
    <property type="entry name" value="Plant_Aspart_Prot_A1"/>
</dbReference>
<name>A0ABQ9MWN9_HEVBR</name>
<evidence type="ECO:0000256" key="1">
    <source>
        <dbReference type="ARBA" id="ARBA00007447"/>
    </source>
</evidence>
<dbReference type="InterPro" id="IPR001461">
    <property type="entry name" value="Aspartic_peptidase_A1"/>
</dbReference>
<evidence type="ECO:0000256" key="3">
    <source>
        <dbReference type="ARBA" id="ARBA00022750"/>
    </source>
</evidence>
<dbReference type="SUPFAM" id="SSF50630">
    <property type="entry name" value="Acid proteases"/>
    <property type="match status" value="1"/>
</dbReference>
<keyword evidence="2" id="KW-0645">Protease</keyword>
<dbReference type="PANTHER" id="PTHR47967:SF36">
    <property type="entry name" value="PEPTIDASE A1 DOMAIN-CONTAINING PROTEIN"/>
    <property type="match status" value="1"/>
</dbReference>
<protein>
    <recommendedName>
        <fullName evidence="7">Peptidase A1 domain-containing protein</fullName>
    </recommendedName>
</protein>
<keyword evidence="3" id="KW-0064">Aspartyl protease</keyword>
<dbReference type="InterPro" id="IPR033121">
    <property type="entry name" value="PEPTIDASE_A1"/>
</dbReference>
<comment type="caution">
    <text evidence="8">The sequence shown here is derived from an EMBL/GenBank/DDBJ whole genome shotgun (WGS) entry which is preliminary data.</text>
</comment>
<keyword evidence="9" id="KW-1185">Reference proteome</keyword>
<gene>
    <name evidence="8" type="ORF">P3X46_004270</name>
</gene>
<dbReference type="PANTHER" id="PTHR47967">
    <property type="entry name" value="OS07G0603500 PROTEIN-RELATED"/>
    <property type="match status" value="1"/>
</dbReference>
<sequence length="469" mass="51056">MAEASSSFSLSSWLVPLLFLCSVFPFTSPSTITIPLSLSTQQYPSSDPLKILNHLSSLSLSRAHHIKFPYTNFSVIEIPLFSRSYGGYSMSLSFGTPPQTVKFVMDTGSSLVWFPCTSRYLCNGCNFPNTNLTKIPKFIPKLSSSSKLVGCQNPKCAWIFGSNVQSNCQGCDPSNQNCTEGCPPYIIQYGLGSTAGLLLLESLDFPNKTVADFLVGCSIISTRQPEGIAGFGRSPESLPLQLKLKKFSYCLVSRRFDDTQVSGDLILDMGSDSGDAKTPGLRYTPFAKNPTGSNRAFKEYYYVMLRKILVGDHHVKVPYNISVPQSDGNGGTIVDSGSTFTFMEGPVFELVAKAFEKKMANSTIATEVQNQTGLRPCFNISGEKSVAVPELIFQFKGGAKMQLPLANYFAFVDFGVICLTLISDNAAAPGGGGGRSGPAIILGSFQQQNFHIEYDLENERFGFKQHSCS</sequence>
<dbReference type="Proteomes" id="UP001174677">
    <property type="component" value="Chromosome 3"/>
</dbReference>
<comment type="similarity">
    <text evidence="1">Belongs to the peptidase A1 family.</text>
</comment>
<dbReference type="Gene3D" id="2.40.70.10">
    <property type="entry name" value="Acid Proteases"/>
    <property type="match status" value="2"/>
</dbReference>
<dbReference type="CDD" id="cd05476">
    <property type="entry name" value="pepsin_A_like_plant"/>
    <property type="match status" value="1"/>
</dbReference>
<dbReference type="EMBL" id="JARPOI010000003">
    <property type="protein sequence ID" value="KAJ9184556.1"/>
    <property type="molecule type" value="Genomic_DNA"/>
</dbReference>
<evidence type="ECO:0000259" key="7">
    <source>
        <dbReference type="PROSITE" id="PS51767"/>
    </source>
</evidence>
<dbReference type="PRINTS" id="PR00792">
    <property type="entry name" value="PEPSIN"/>
</dbReference>